<dbReference type="SUPFAM" id="SSF53300">
    <property type="entry name" value="vWA-like"/>
    <property type="match status" value="10"/>
</dbReference>
<dbReference type="InterPro" id="IPR036880">
    <property type="entry name" value="Kunitz_BPTI_sf"/>
</dbReference>
<feature type="compositionally biased region" description="Low complexity" evidence="10">
    <location>
        <begin position="1767"/>
        <end position="1776"/>
    </location>
</feature>
<dbReference type="GO" id="GO:0004867">
    <property type="term" value="F:serine-type endopeptidase inhibitor activity"/>
    <property type="evidence" value="ECO:0007669"/>
    <property type="project" value="InterPro"/>
</dbReference>
<feature type="signal peptide" evidence="11">
    <location>
        <begin position="1"/>
        <end position="27"/>
    </location>
</feature>
<keyword evidence="7 15" id="KW-0176">Collagen</keyword>
<dbReference type="PRINTS" id="PR00759">
    <property type="entry name" value="BASICPTASE"/>
</dbReference>
<dbReference type="GO" id="GO:0007155">
    <property type="term" value="P:cell adhesion"/>
    <property type="evidence" value="ECO:0007669"/>
    <property type="project" value="UniProtKB-KW"/>
</dbReference>
<evidence type="ECO:0000256" key="5">
    <source>
        <dbReference type="ARBA" id="ARBA00022737"/>
    </source>
</evidence>
<feature type="domain" description="VWFA" evidence="12">
    <location>
        <begin position="2156"/>
        <end position="2345"/>
    </location>
</feature>
<dbReference type="GeneID" id="102209867"/>
<keyword evidence="14" id="KW-1185">Reference proteome</keyword>
<reference evidence="15" key="1">
    <citation type="submission" date="2025-08" db="UniProtKB">
        <authorList>
            <consortium name="RefSeq"/>
        </authorList>
    </citation>
    <scope>IDENTIFICATION</scope>
</reference>
<dbReference type="CDD" id="cd22631">
    <property type="entry name" value="Kunitz_collagen_alpha6_VI-like"/>
    <property type="match status" value="1"/>
</dbReference>
<dbReference type="FunFam" id="4.10.410.10:FF:000020">
    <property type="entry name" value="Collagen, type VI, alpha 3"/>
    <property type="match status" value="1"/>
</dbReference>
<dbReference type="SUPFAM" id="SSF57362">
    <property type="entry name" value="BPTI-like"/>
    <property type="match status" value="1"/>
</dbReference>
<feature type="domain" description="VWFA" evidence="12">
    <location>
        <begin position="627"/>
        <end position="797"/>
    </location>
</feature>
<dbReference type="Pfam" id="PF01391">
    <property type="entry name" value="Collagen"/>
    <property type="match status" value="2"/>
</dbReference>
<dbReference type="PROSITE" id="PS50279">
    <property type="entry name" value="BPTI_KUNITZ_2"/>
    <property type="match status" value="1"/>
</dbReference>
<feature type="domain" description="VWFA" evidence="12">
    <location>
        <begin position="422"/>
        <end position="594"/>
    </location>
</feature>
<protein>
    <submittedName>
        <fullName evidence="15">Collagen alpha-6(VI) chain</fullName>
    </submittedName>
</protein>
<comment type="subcellular location">
    <subcellularLocation>
        <location evidence="1">Secreted</location>
        <location evidence="1">Extracellular space</location>
        <location evidence="1">Extracellular matrix</location>
    </subcellularLocation>
</comment>
<name>A0A9Y6JI43_9CICH</name>
<dbReference type="PROSITE" id="PS00280">
    <property type="entry name" value="BPTI_KUNITZ_1"/>
    <property type="match status" value="1"/>
</dbReference>
<evidence type="ECO:0000256" key="6">
    <source>
        <dbReference type="ARBA" id="ARBA00022889"/>
    </source>
</evidence>
<dbReference type="PROSITE" id="PS50234">
    <property type="entry name" value="VWFA"/>
    <property type="match status" value="9"/>
</dbReference>
<dbReference type="InterPro" id="IPR008160">
    <property type="entry name" value="Collagen"/>
</dbReference>
<evidence type="ECO:0000256" key="1">
    <source>
        <dbReference type="ARBA" id="ARBA00004498"/>
    </source>
</evidence>
<feature type="compositionally biased region" description="Gly residues" evidence="10">
    <location>
        <begin position="1720"/>
        <end position="1735"/>
    </location>
</feature>
<proteinExistence type="predicted"/>
<feature type="domain" description="VWFA" evidence="12">
    <location>
        <begin position="40"/>
        <end position="218"/>
    </location>
</feature>
<evidence type="ECO:0000259" key="12">
    <source>
        <dbReference type="PROSITE" id="PS50234"/>
    </source>
</evidence>
<keyword evidence="6" id="KW-0130">Cell adhesion</keyword>
<feature type="domain" description="VWFA" evidence="12">
    <location>
        <begin position="1946"/>
        <end position="2089"/>
    </location>
</feature>
<dbReference type="GO" id="GO:0005615">
    <property type="term" value="C:extracellular space"/>
    <property type="evidence" value="ECO:0007669"/>
    <property type="project" value="TreeGrafter"/>
</dbReference>
<dbReference type="RefSeq" id="XP_013769061.1">
    <property type="nucleotide sequence ID" value="XM_013913607.1"/>
</dbReference>
<gene>
    <name evidence="15" type="primary">LOC102209867</name>
</gene>
<evidence type="ECO:0000256" key="4">
    <source>
        <dbReference type="ARBA" id="ARBA00022729"/>
    </source>
</evidence>
<dbReference type="FunFam" id="3.40.50.410:FF:000021">
    <property type="entry name" value="Collagen, type VI, alpha 3"/>
    <property type="match status" value="1"/>
</dbReference>
<feature type="domain" description="VWFA" evidence="12">
    <location>
        <begin position="235"/>
        <end position="408"/>
    </location>
</feature>
<feature type="chain" id="PRO_5041353600" evidence="11">
    <location>
        <begin position="28"/>
        <end position="2481"/>
    </location>
</feature>
<dbReference type="Gene3D" id="3.40.50.410">
    <property type="entry name" value="von Willebrand factor, type A domain"/>
    <property type="match status" value="9"/>
</dbReference>
<dbReference type="CDD" id="cd01450">
    <property type="entry name" value="vWFA_subfamily_ECM"/>
    <property type="match status" value="4"/>
</dbReference>
<feature type="domain" description="VWFA" evidence="12">
    <location>
        <begin position="998"/>
        <end position="1172"/>
    </location>
</feature>
<dbReference type="GO" id="GO:0005581">
    <property type="term" value="C:collagen trimer"/>
    <property type="evidence" value="ECO:0007669"/>
    <property type="project" value="UniProtKB-KW"/>
</dbReference>
<evidence type="ECO:0000256" key="3">
    <source>
        <dbReference type="ARBA" id="ARBA00022530"/>
    </source>
</evidence>
<dbReference type="PANTHER" id="PTHR24020">
    <property type="entry name" value="COLLAGEN ALPHA"/>
    <property type="match status" value="1"/>
</dbReference>
<feature type="compositionally biased region" description="Gly residues" evidence="10">
    <location>
        <begin position="1896"/>
        <end position="1905"/>
    </location>
</feature>
<dbReference type="InterPro" id="IPR036465">
    <property type="entry name" value="vWFA_dom_sf"/>
</dbReference>
<evidence type="ECO:0000313" key="15">
    <source>
        <dbReference type="RefSeq" id="XP_013769061.1"/>
    </source>
</evidence>
<evidence type="ECO:0000256" key="10">
    <source>
        <dbReference type="SAM" id="MobiDB-lite"/>
    </source>
</evidence>
<dbReference type="FunFam" id="3.40.50.410:FF:000016">
    <property type="entry name" value="Collagen type VI alpha 3 chain"/>
    <property type="match status" value="1"/>
</dbReference>
<feature type="domain" description="VWFA" evidence="12">
    <location>
        <begin position="813"/>
        <end position="983"/>
    </location>
</feature>
<sequence length="2481" mass="270684">MSGPNMTGRAGLLFSLITAALFCGVAAQTVRECENVTVGDIVFLVDGSSSINDKSFQEIRTFLRKTIQGFEIDPDKVQIGLVQYSDDPYPEFQLTDHRDKNSLLAAVENLAHRGGGTETGKAIDFLRTEYFTKEAGSRAERRVPQIAVVITDGESTDDVLEPARSLRQHGVIVFAIGVGEINRTQLITIANWPSERFVLTTVSYQKLQDQTNSLLKTVCLSLEDQTLALVDRFADVFFLVDSGIASNQFTLFRNELFRLLNRLEVGASGYRVGLAQYGQDVRVDFRLNTYQTKQQIVGAARRFRLRSQTGQPQNLGQALSYAKENFFTAEAGGRAQQGTPQYLVVVAGKDSDDPVFWSAETLKDEGVIIVGMDAGATQDALDRFASPGYIFDSSRVTLLIDLLTARRVETVTEDCKTANKADIVFIVDESGSIGEENFRLMRDFLRSVISGLETGSSNIRVGIVTYNDMPTAHAYLNMFGNKDDILKFINILPYRQGGTKTGAALHFALKSIFTEEKGSRKDVPKVAVVITDGESQDNVKEPAIALRRAGVTVFAVGIKDANKTELLEMASYPKSKFVFTVDSFIKLKPLKQTLQATLCNTIIQIGVQDKESDAETKKACDKKDQADIFFLMDDSGSIINEEFSDMQKFIIEFLHTFRIGPDHVRMGLVKYSNSPSLEFDLTQHSDAKTMEKVVKDIIHKGGGTNTGKALSSMKGHFENAKKSRGYKVSEYLIVITDGKSQDKVKIPAEELRTQDVIIYAIGVKSSNHSELNDIAGDPKRKFFVDSFDALKTIKNNIVRQICFPEACKDTQGDIFFLTDSSQSISEEGFQKMKDFTKSFISKSSIGQDKVHIGVMQYSTNTRLEFDLTTHYNLEGMLNTIDDMTPIKTRTHTGRAITEVSQYFDAARGRRPGVKQWLVVMTDGKSRDSVKEPAQALRAKGVVIYAIGVDKANSSKLSDISGPSSQRFFIENTFDGFKELGTKLALKFCEKDCKIEKADIIFLVDGSESINKEQFKSMHTFMASVVNQTTVGKDLTRFGVILYSDTPKTSFTLNKIYSKGKLLEALQQLVQPQGGTYTGAALAYSLPYFNAEHGGRKEIGVPQILMVITDGAATDSKRLKAESDALRQNGITVISIGVKGANRDELKTMAGGDTSKVFFVDNFEDLETLYKNISSVLCNNTKRACNQTDLVFLLDYSSSIDLEEHKMMINFTASVVDDFNVSKEFAHIGLAQFSDEPKDEFYLNTYNDNTKMIEHILNMNYKGGNTYLGKALDRIRDYFHEGSRRGVPKNLVLITDGNSRDDVEDAAEALRKMGVTIFAIAVGDVYYLQLLQITGTPEKVFDVDSFDSLASIKKKIIDKICETESGEEPKIDCTIDVAIGFDITDTSGSNNMLISDYIQHLEEIVHHISHISTVDNLCCTGVPQSPVKTQIAFHLVDSDGRALYDTNFPDFSEDVLKKVLSWKLSQPTYFNSELLNFYKERFKTKSEATVKVLMIFSDGLNENVMSLQRESKLLRESGVSALLAVAVRGADHTQLQKVEFGRGFGYTDQLIISMPSIGSTIFQQISTVTARECCGVMCKCWGDKGPRGLPGPRGAKGEEGERGHPGFPGDEGVSGERGPPGLPGLQGIRGCPGSRGQKGYRGLSGNKGDDGEDGLNAIDGEQGETGLGGLKADRGPPGNPGIPGTGGEKGLKGQKGLRGDPGTPGVDNNRPGPKGDPGSPGRPGGPGPDGYGGDSGLDGNPGRNGRRGPSGEKGSPGEKGNRGPPGIPGAAGPQGPAGDNGEPGPKGTPGFPGNQGEHGSVGEPGLPGRPGPNGQKGQPGEPGVKGALGPPGPRGMPGLDGRDGFGPEGPKGSKGDAGFPGYPGLPGDDGAKGPKGYPGSKGNRGRGGNSGMPGKPGEPGGDGYPGHKGPKGPPGSRSLPECELINKIRDNCACSHGESQCPAYPTELVFGLDMSDDVTPTALERQRSALLHLLEDLSIAESNCPQGARVAVVGYSAYTKYLIRFQDYHRKTALIEAVKNIALEKTSNKRQLGAAMRFVGQNIFKRVRAGFMVRKVAVFFTNGASQDNTDILAAIMEYRALNIVPAIISLRNVPAINQAMEADDTGNSIFTVLRRPQEPAADLRRVKSCAVCYDPCRRAEECAFIQEPVLPQQADVDLVMVLDSSREIQADEYAGARQLLSSVVEQLAVSPQPRRAGRQARVALVQQSTKVEFGLQTYQNAGDMKTYMMQNMQQQGGSLALGQMLDYTLREVLLKAGQPRSKRAVLTVVGTKTAYRDQAKLRYISQKAKCEGVALFVVAVGDRYNRMEVEELASVPIQQHLIRLDRLKADEQGYAQRFIRVFLSALNKGLNAYPPLPFKLTCSQLSGPGDTLDTNSQGSADWELEISDQPRNWFQEQTGILARNLSIINTLSKRKRSFSGADLTGICFLGKDAGDCVNYTVRWFFDHKRSVCSRFWYSGCGGNENRFATQAECERVCLSKHR</sequence>
<keyword evidence="5" id="KW-0677">Repeat</keyword>
<evidence type="ECO:0000256" key="9">
    <source>
        <dbReference type="ARBA" id="ARBA00023180"/>
    </source>
</evidence>
<dbReference type="SMART" id="SM00131">
    <property type="entry name" value="KU"/>
    <property type="match status" value="1"/>
</dbReference>
<evidence type="ECO:0000256" key="8">
    <source>
        <dbReference type="ARBA" id="ARBA00023157"/>
    </source>
</evidence>
<evidence type="ECO:0000313" key="14">
    <source>
        <dbReference type="Proteomes" id="UP000695023"/>
    </source>
</evidence>
<feature type="domain" description="VWFA" evidence="12">
    <location>
        <begin position="1188"/>
        <end position="1359"/>
    </location>
</feature>
<feature type="domain" description="BPTI/Kunitz inhibitor" evidence="13">
    <location>
        <begin position="2426"/>
        <end position="2476"/>
    </location>
</feature>
<dbReference type="PANTHER" id="PTHR24020:SF86">
    <property type="entry name" value="COLLAGEN, TYPE VI, ALPHA 4"/>
    <property type="match status" value="1"/>
</dbReference>
<dbReference type="Pfam" id="PF00092">
    <property type="entry name" value="VWA"/>
    <property type="match status" value="9"/>
</dbReference>
<dbReference type="InterPro" id="IPR050525">
    <property type="entry name" value="ECM_Assembly_Org"/>
</dbReference>
<keyword evidence="8" id="KW-1015">Disulfide bond</keyword>
<organism evidence="14 15">
    <name type="scientific">Pundamilia nyererei</name>
    <dbReference type="NCBI Taxonomy" id="303518"/>
    <lineage>
        <taxon>Eukaryota</taxon>
        <taxon>Metazoa</taxon>
        <taxon>Chordata</taxon>
        <taxon>Craniata</taxon>
        <taxon>Vertebrata</taxon>
        <taxon>Euteleostomi</taxon>
        <taxon>Actinopterygii</taxon>
        <taxon>Neopterygii</taxon>
        <taxon>Teleostei</taxon>
        <taxon>Neoteleostei</taxon>
        <taxon>Acanthomorphata</taxon>
        <taxon>Ovalentaria</taxon>
        <taxon>Cichlomorphae</taxon>
        <taxon>Cichliformes</taxon>
        <taxon>Cichlidae</taxon>
        <taxon>African cichlids</taxon>
        <taxon>Pseudocrenilabrinae</taxon>
        <taxon>Haplochromini</taxon>
        <taxon>Pundamilia</taxon>
    </lineage>
</organism>
<dbReference type="PRINTS" id="PR00453">
    <property type="entry name" value="VWFADOMAIN"/>
</dbReference>
<feature type="compositionally biased region" description="Basic and acidic residues" evidence="10">
    <location>
        <begin position="1594"/>
        <end position="1603"/>
    </location>
</feature>
<dbReference type="SMART" id="SM00327">
    <property type="entry name" value="VWA"/>
    <property type="match status" value="9"/>
</dbReference>
<evidence type="ECO:0000259" key="13">
    <source>
        <dbReference type="PROSITE" id="PS50279"/>
    </source>
</evidence>
<keyword evidence="4 11" id="KW-0732">Signal</keyword>
<keyword evidence="3" id="KW-0272">Extracellular matrix</keyword>
<evidence type="ECO:0000256" key="11">
    <source>
        <dbReference type="SAM" id="SignalP"/>
    </source>
</evidence>
<evidence type="ECO:0000256" key="2">
    <source>
        <dbReference type="ARBA" id="ARBA00022525"/>
    </source>
</evidence>
<accession>A0A9Y6JI43</accession>
<dbReference type="CDD" id="cd01472">
    <property type="entry name" value="vWA_collagen"/>
    <property type="match status" value="3"/>
</dbReference>
<dbReference type="FunFam" id="3.40.50.410:FF:000004">
    <property type="entry name" value="collagen alpha-6(VI) chain"/>
    <property type="match status" value="6"/>
</dbReference>
<dbReference type="Proteomes" id="UP000695023">
    <property type="component" value="Unplaced"/>
</dbReference>
<dbReference type="Gene3D" id="4.10.410.10">
    <property type="entry name" value="Pancreatic trypsin inhibitor Kunitz domain"/>
    <property type="match status" value="1"/>
</dbReference>
<evidence type="ECO:0000256" key="7">
    <source>
        <dbReference type="ARBA" id="ARBA00023119"/>
    </source>
</evidence>
<dbReference type="InterPro" id="IPR002223">
    <property type="entry name" value="Kunitz_BPTI"/>
</dbReference>
<dbReference type="Pfam" id="PF00014">
    <property type="entry name" value="Kunitz_BPTI"/>
    <property type="match status" value="1"/>
</dbReference>
<keyword evidence="9" id="KW-0325">Glycoprotein</keyword>
<dbReference type="InterPro" id="IPR002035">
    <property type="entry name" value="VWF_A"/>
</dbReference>
<keyword evidence="2" id="KW-0964">Secreted</keyword>
<dbReference type="InterPro" id="IPR020901">
    <property type="entry name" value="Prtase_inh_Kunz-CS"/>
</dbReference>
<feature type="region of interest" description="Disordered" evidence="10">
    <location>
        <begin position="1586"/>
        <end position="1919"/>
    </location>
</feature>